<evidence type="ECO:0000313" key="2">
    <source>
        <dbReference type="Proteomes" id="UP001174196"/>
    </source>
</evidence>
<reference evidence="1" key="1">
    <citation type="submission" date="2022-08" db="EMBL/GenBank/DDBJ databases">
        <title>Polycladomyces zharkentsis sp. nov., a novel thermophilic CMC and starch-degrading bacterium isolated from a geothermal spring in Kazakhstan.</title>
        <authorList>
            <person name="Mashzhan A."/>
            <person name="Kistaubaeva A."/>
            <person name="Javier-Lopez R."/>
            <person name="Birkeland N.-K."/>
        </authorList>
    </citation>
    <scope>NUCLEOTIDE SEQUENCE</scope>
    <source>
        <strain evidence="1">KSR 13</strain>
    </source>
</reference>
<organism evidence="1 2">
    <name type="scientific">Polycladomyces subterraneus</name>
    <dbReference type="NCBI Taxonomy" id="1016997"/>
    <lineage>
        <taxon>Bacteria</taxon>
        <taxon>Bacillati</taxon>
        <taxon>Bacillota</taxon>
        <taxon>Bacilli</taxon>
        <taxon>Bacillales</taxon>
        <taxon>Thermoactinomycetaceae</taxon>
        <taxon>Polycladomyces</taxon>
    </lineage>
</organism>
<dbReference type="RefSeq" id="WP_301240230.1">
    <property type="nucleotide sequence ID" value="NZ_JANRHH010000052.1"/>
</dbReference>
<protein>
    <submittedName>
        <fullName evidence="1">Uncharacterized protein</fullName>
    </submittedName>
</protein>
<name>A0ABT8IR09_9BACL</name>
<dbReference type="InterPro" id="IPR036052">
    <property type="entry name" value="TrpB-like_PALP_sf"/>
</dbReference>
<dbReference type="EMBL" id="JANRHH010000052">
    <property type="protein sequence ID" value="MDN4595207.1"/>
    <property type="molecule type" value="Genomic_DNA"/>
</dbReference>
<dbReference type="Gene3D" id="3.40.50.1100">
    <property type="match status" value="1"/>
</dbReference>
<proteinExistence type="predicted"/>
<dbReference type="Proteomes" id="UP001174196">
    <property type="component" value="Unassembled WGS sequence"/>
</dbReference>
<sequence>MWGIWEGFREALEWKGVENIPRLFAVEPFPRLERVLAGEDYRDIFPGNTLLRSIGGDTVTYQSLDAVKRTGGGAVAVSFFDVGKGLSFGLKSQYQIVYKGFGYTQIN</sequence>
<accession>A0ABT8IR09</accession>
<gene>
    <name evidence="1" type="ORF">NWF35_15170</name>
</gene>
<comment type="caution">
    <text evidence="1">The sequence shown here is derived from an EMBL/GenBank/DDBJ whole genome shotgun (WGS) entry which is preliminary data.</text>
</comment>
<keyword evidence="2" id="KW-1185">Reference proteome</keyword>
<evidence type="ECO:0000313" key="1">
    <source>
        <dbReference type="EMBL" id="MDN4595207.1"/>
    </source>
</evidence>